<name>A0A3S0AN27_9BACL</name>
<gene>
    <name evidence="3" type="ORF">EJQ19_19120</name>
</gene>
<sequence>MFKKGKNLLNPNTTDTLIGEGTVFEGRIKSEASLRIEGTITGDVDCAGDVIIGENGVVKSNISARDVVLAGSVHGNITTKGKLTITSTGALHGNLSAASFIIEEGGVFQGSSKMESKAADPVQQAEAPKPEGDQDGGLNKPAYSPDNGYKGATIAM</sequence>
<dbReference type="EMBL" id="RXHU01000056">
    <property type="protein sequence ID" value="RTE08201.1"/>
    <property type="molecule type" value="Genomic_DNA"/>
</dbReference>
<evidence type="ECO:0000313" key="3">
    <source>
        <dbReference type="EMBL" id="RTE08201.1"/>
    </source>
</evidence>
<dbReference type="AlphaFoldDB" id="A0A3S0AN27"/>
<feature type="region of interest" description="Disordered" evidence="2">
    <location>
        <begin position="112"/>
        <end position="156"/>
    </location>
</feature>
<dbReference type="InterPro" id="IPR007607">
    <property type="entry name" value="BacA/B"/>
</dbReference>
<protein>
    <submittedName>
        <fullName evidence="3">Polymer-forming cytoskeletal protein</fullName>
    </submittedName>
</protein>
<comment type="similarity">
    <text evidence="1">Belongs to the bactofilin family.</text>
</comment>
<evidence type="ECO:0000256" key="1">
    <source>
        <dbReference type="ARBA" id="ARBA00044755"/>
    </source>
</evidence>
<dbReference type="Pfam" id="PF04519">
    <property type="entry name" value="Bactofilin"/>
    <property type="match status" value="1"/>
</dbReference>
<comment type="caution">
    <text evidence="3">The sequence shown here is derived from an EMBL/GenBank/DDBJ whole genome shotgun (WGS) entry which is preliminary data.</text>
</comment>
<accession>A0A3S0AN27</accession>
<dbReference type="RefSeq" id="WP_126142836.1">
    <property type="nucleotide sequence ID" value="NZ_RXHU01000056.1"/>
</dbReference>
<dbReference type="PANTHER" id="PTHR35024">
    <property type="entry name" value="HYPOTHETICAL CYTOSOLIC PROTEIN"/>
    <property type="match status" value="1"/>
</dbReference>
<organism evidence="3 4">
    <name type="scientific">Paenibacillus whitsoniae</name>
    <dbReference type="NCBI Taxonomy" id="2496558"/>
    <lineage>
        <taxon>Bacteria</taxon>
        <taxon>Bacillati</taxon>
        <taxon>Bacillota</taxon>
        <taxon>Bacilli</taxon>
        <taxon>Bacillales</taxon>
        <taxon>Paenibacillaceae</taxon>
        <taxon>Paenibacillus</taxon>
    </lineage>
</organism>
<dbReference type="Proteomes" id="UP000276128">
    <property type="component" value="Unassembled WGS sequence"/>
</dbReference>
<keyword evidence="4" id="KW-1185">Reference proteome</keyword>
<reference evidence="3 4" key="1">
    <citation type="submission" date="2018-12" db="EMBL/GenBank/DDBJ databases">
        <title>Bacillus ochoae sp. nov., Paenibacillus whitsoniae sp. nov., Paenibacillus spiritus sp. nov. Isolated from the Mars Exploration Rover during spacecraft assembly.</title>
        <authorList>
            <person name="Seuylemezian A."/>
            <person name="Vaishampayan P."/>
        </authorList>
    </citation>
    <scope>NUCLEOTIDE SEQUENCE [LARGE SCALE GENOMIC DNA]</scope>
    <source>
        <strain evidence="3 4">MER 54</strain>
    </source>
</reference>
<dbReference type="PANTHER" id="PTHR35024:SF4">
    <property type="entry name" value="POLYMER-FORMING CYTOSKELETAL PROTEIN"/>
    <property type="match status" value="1"/>
</dbReference>
<evidence type="ECO:0000256" key="2">
    <source>
        <dbReference type="SAM" id="MobiDB-lite"/>
    </source>
</evidence>
<evidence type="ECO:0000313" key="4">
    <source>
        <dbReference type="Proteomes" id="UP000276128"/>
    </source>
</evidence>
<dbReference type="OrthoDB" id="9789407at2"/>
<proteinExistence type="inferred from homology"/>